<feature type="transmembrane region" description="Helical" evidence="6">
    <location>
        <begin position="771"/>
        <end position="793"/>
    </location>
</feature>
<dbReference type="GO" id="GO:0030514">
    <property type="term" value="P:negative regulation of BMP signaling pathway"/>
    <property type="evidence" value="ECO:0007669"/>
    <property type="project" value="TreeGrafter"/>
</dbReference>
<feature type="transmembrane region" description="Helical" evidence="6">
    <location>
        <begin position="159"/>
        <end position="181"/>
    </location>
</feature>
<dbReference type="GO" id="GO:0016020">
    <property type="term" value="C:membrane"/>
    <property type="evidence" value="ECO:0007669"/>
    <property type="project" value="UniProtKB-SubCell"/>
</dbReference>
<dbReference type="CDD" id="cd04443">
    <property type="entry name" value="DEP_GPR155"/>
    <property type="match status" value="1"/>
</dbReference>
<feature type="compositionally biased region" description="Low complexity" evidence="5">
    <location>
        <begin position="629"/>
        <end position="665"/>
    </location>
</feature>
<dbReference type="Pfam" id="PF03547">
    <property type="entry name" value="Mem_trans"/>
    <property type="match status" value="1"/>
</dbReference>
<protein>
    <recommendedName>
        <fullName evidence="7">DEP domain-containing protein</fullName>
    </recommendedName>
</protein>
<evidence type="ECO:0000256" key="2">
    <source>
        <dbReference type="ARBA" id="ARBA00022692"/>
    </source>
</evidence>
<feature type="transmembrane region" description="Helical" evidence="6">
    <location>
        <begin position="418"/>
        <end position="439"/>
    </location>
</feature>
<dbReference type="InterPro" id="IPR037368">
    <property type="entry name" value="GPR155_DEP"/>
</dbReference>
<dbReference type="PANTHER" id="PTHR22829:SF5">
    <property type="entry name" value="INTEGRAL MEMBRANE PROTEIN GPR155"/>
    <property type="match status" value="1"/>
</dbReference>
<dbReference type="PROSITE" id="PS50186">
    <property type="entry name" value="DEP"/>
    <property type="match status" value="1"/>
</dbReference>
<dbReference type="EMBL" id="CAJVCH010002947">
    <property type="protein sequence ID" value="CAG7646584.1"/>
    <property type="molecule type" value="Genomic_DNA"/>
</dbReference>
<name>A0A8J2NG71_9HEXA</name>
<feature type="transmembrane region" description="Helical" evidence="6">
    <location>
        <begin position="813"/>
        <end position="831"/>
    </location>
</feature>
<dbReference type="GO" id="GO:0035556">
    <property type="term" value="P:intracellular signal transduction"/>
    <property type="evidence" value="ECO:0007669"/>
    <property type="project" value="InterPro"/>
</dbReference>
<dbReference type="AlphaFoldDB" id="A0A8J2NG71"/>
<dbReference type="SMART" id="SM00049">
    <property type="entry name" value="DEP"/>
    <property type="match status" value="1"/>
</dbReference>
<feature type="transmembrane region" description="Helical" evidence="6">
    <location>
        <begin position="281"/>
        <end position="300"/>
    </location>
</feature>
<keyword evidence="9" id="KW-1185">Reference proteome</keyword>
<evidence type="ECO:0000256" key="5">
    <source>
        <dbReference type="SAM" id="MobiDB-lite"/>
    </source>
</evidence>
<comment type="caution">
    <text evidence="8">The sequence shown here is derived from an EMBL/GenBank/DDBJ whole genome shotgun (WGS) entry which is preliminary data.</text>
</comment>
<keyword evidence="3 6" id="KW-1133">Transmembrane helix</keyword>
<keyword evidence="4 6" id="KW-0472">Membrane</keyword>
<accession>A0A8J2NG71</accession>
<dbReference type="OrthoDB" id="2133778at2759"/>
<feature type="transmembrane region" description="Helical" evidence="6">
    <location>
        <begin position="523"/>
        <end position="543"/>
    </location>
</feature>
<organism evidence="8 9">
    <name type="scientific">Allacma fusca</name>
    <dbReference type="NCBI Taxonomy" id="39272"/>
    <lineage>
        <taxon>Eukaryota</taxon>
        <taxon>Metazoa</taxon>
        <taxon>Ecdysozoa</taxon>
        <taxon>Arthropoda</taxon>
        <taxon>Hexapoda</taxon>
        <taxon>Collembola</taxon>
        <taxon>Symphypleona</taxon>
        <taxon>Sminthuridae</taxon>
        <taxon>Allacma</taxon>
    </lineage>
</organism>
<feature type="transmembrane region" description="Helical" evidence="6">
    <location>
        <begin position="250"/>
        <end position="269"/>
    </location>
</feature>
<evidence type="ECO:0000256" key="6">
    <source>
        <dbReference type="SAM" id="Phobius"/>
    </source>
</evidence>
<dbReference type="PANTHER" id="PTHR22829">
    <property type="entry name" value="DEP DOMAIN PROTEIN"/>
    <property type="match status" value="1"/>
</dbReference>
<feature type="transmembrane region" description="Helical" evidence="6">
    <location>
        <begin position="125"/>
        <end position="147"/>
    </location>
</feature>
<reference evidence="8" key="1">
    <citation type="submission" date="2021-06" db="EMBL/GenBank/DDBJ databases">
        <authorList>
            <person name="Hodson N. C."/>
            <person name="Mongue J. A."/>
            <person name="Jaron S. K."/>
        </authorList>
    </citation>
    <scope>NUCLEOTIDE SEQUENCE</scope>
</reference>
<feature type="transmembrane region" description="Helical" evidence="6">
    <location>
        <begin position="65"/>
        <end position="83"/>
    </location>
</feature>
<feature type="transmembrane region" description="Helical" evidence="6">
    <location>
        <begin position="376"/>
        <end position="398"/>
    </location>
</feature>
<feature type="transmembrane region" description="Helical" evidence="6">
    <location>
        <begin position="312"/>
        <end position="329"/>
    </location>
</feature>
<feature type="domain" description="DEP" evidence="7">
    <location>
        <begin position="880"/>
        <end position="948"/>
    </location>
</feature>
<feature type="transmembrane region" description="Helical" evidence="6">
    <location>
        <begin position="563"/>
        <end position="583"/>
    </location>
</feature>
<dbReference type="Pfam" id="PF00610">
    <property type="entry name" value="DEP"/>
    <property type="match status" value="1"/>
</dbReference>
<keyword evidence="2 6" id="KW-0812">Transmembrane</keyword>
<dbReference type="GO" id="GO:0055085">
    <property type="term" value="P:transmembrane transport"/>
    <property type="evidence" value="ECO:0007669"/>
    <property type="project" value="InterPro"/>
</dbReference>
<dbReference type="InterPro" id="IPR000591">
    <property type="entry name" value="DEP_dom"/>
</dbReference>
<feature type="transmembrane region" description="Helical" evidence="6">
    <location>
        <begin position="349"/>
        <end position="369"/>
    </location>
</feature>
<proteinExistence type="predicted"/>
<evidence type="ECO:0000259" key="7">
    <source>
        <dbReference type="PROSITE" id="PS50186"/>
    </source>
</evidence>
<evidence type="ECO:0000256" key="1">
    <source>
        <dbReference type="ARBA" id="ARBA00004141"/>
    </source>
</evidence>
<sequence>MCDGKRYHYATGINLSPCRTARIRRSLEFFNSSTEDNSTESELIKLVEIAMGVNSEDELDAIHDLYPAVLECFAVIFLGYIAGKVGIITSSESKGLNTFIGTFSLPALIFLSMAQLDLSSVNWKFLLSICLAKTSVFVTVILVSLLVSKPKKLDLAGLFAIFCTQSNDFALGYPIVAALYGKTHPEYANYLYLVAPVSLIMLNPIAFVMMEIAKQKNLDSQDMQSRSIKGSPGGGNAPGRLIVQRVMRGVILNPVVLMTALGIAGNFTFSHCVPQILEGVLKMLGSAFSASALFSLGLTMVGSAASLRGSGFVVPGILIAIKLLVMPVVSREFVSLLQAGQDVNETVSLSNYAFLYGTFPTAPGVFVYATQYDMAVQMIAGAMVACTFISAPLMFVSAKMITLTKLNPRDYVTDLDSFLFNMSVLGLVASFWVIVVFVLSRKWKKVPHCITLCLVISQAVACVGAILWSYYGVNANNDWRLFLQFGVYAFGVFSSRIWTAILATNLVFLRCRSLCFVLKLRPYMGLIGWGIPAGLVTVLMLTVQGETSSEKQDPNFQYGQTQALVALSVLVVSFIVTVGCLIMQQRYERQYAQYTTLFNQNSAPGSQLDIEAQSEFDSSSAIVPHSSESPFSRPITSSTPRSSCSTSIGRGTGTSSCCQSTGCCQDGPSTSRPMICVTEIEELGHFTTRSRIPISKRLSSCEEEDEDDDDEILFSYDDDLCAPSKHPCSTMQRKQCTRLLERYRSMNQLTEPAEIGIVRDRDDEFQMMRHIILLLLLCSSMFVGIGLCLWTLITEEISGIYVELVFLDAALNFGQGFFTFMLFGLNTRMIIMPVHKWWRRLAYGEGSVHLPTWEELSSETKQICEQFLTYHIEKCVQDIVRDRRWRMECYSQVFCGHELIDWLMLVGLSRDRSEAVKYGRHLLTGRVIRHVKNLHHFHDQAFFYTFQNEL</sequence>
<feature type="transmembrane region" description="Helical" evidence="6">
    <location>
        <begin position="451"/>
        <end position="473"/>
    </location>
</feature>
<evidence type="ECO:0000313" key="9">
    <source>
        <dbReference type="Proteomes" id="UP000708208"/>
    </source>
</evidence>
<evidence type="ECO:0000256" key="4">
    <source>
        <dbReference type="ARBA" id="ARBA00023136"/>
    </source>
</evidence>
<feature type="transmembrane region" description="Helical" evidence="6">
    <location>
        <begin position="485"/>
        <end position="511"/>
    </location>
</feature>
<evidence type="ECO:0000256" key="3">
    <source>
        <dbReference type="ARBA" id="ARBA00022989"/>
    </source>
</evidence>
<feature type="transmembrane region" description="Helical" evidence="6">
    <location>
        <begin position="95"/>
        <end position="113"/>
    </location>
</feature>
<feature type="region of interest" description="Disordered" evidence="5">
    <location>
        <begin position="619"/>
        <end position="669"/>
    </location>
</feature>
<dbReference type="Proteomes" id="UP000708208">
    <property type="component" value="Unassembled WGS sequence"/>
</dbReference>
<feature type="transmembrane region" description="Helical" evidence="6">
    <location>
        <begin position="187"/>
        <end position="208"/>
    </location>
</feature>
<dbReference type="InterPro" id="IPR051832">
    <property type="entry name" value="mTOR-Rac_regulators"/>
</dbReference>
<evidence type="ECO:0000313" key="8">
    <source>
        <dbReference type="EMBL" id="CAG7646584.1"/>
    </source>
</evidence>
<comment type="subcellular location">
    <subcellularLocation>
        <location evidence="1">Membrane</location>
        <topology evidence="1">Multi-pass membrane protein</topology>
    </subcellularLocation>
</comment>
<dbReference type="InterPro" id="IPR004776">
    <property type="entry name" value="Mem_transp_PIN-like"/>
</dbReference>
<gene>
    <name evidence="8" type="ORF">AFUS01_LOCUS588</name>
</gene>